<dbReference type="AlphaFoldDB" id="C6SAD6"/>
<accession>C6SAD6</accession>
<organism evidence="1">
    <name type="scientific">Neisseria meningitidis alpha153</name>
    <dbReference type="NCBI Taxonomy" id="663926"/>
    <lineage>
        <taxon>Bacteria</taxon>
        <taxon>Pseudomonadati</taxon>
        <taxon>Pseudomonadota</taxon>
        <taxon>Betaproteobacteria</taxon>
        <taxon>Neisseriales</taxon>
        <taxon>Neisseriaceae</taxon>
        <taxon>Neisseria</taxon>
    </lineage>
</organism>
<dbReference type="Pfam" id="PF06252">
    <property type="entry name" value="GemA"/>
    <property type="match status" value="1"/>
</dbReference>
<proteinExistence type="predicted"/>
<dbReference type="InterPro" id="IPR009363">
    <property type="entry name" value="Phage_Mu_Gp16"/>
</dbReference>
<sequence>MLDKVEALLTVGGKHWNYAHAMARRMFGKDKVEYLDDTQLHKLVAALQIAENRKTEKAGGDDGVRKS</sequence>
<protein>
    <submittedName>
        <fullName evidence="1">Uncharacterized protein</fullName>
    </submittedName>
</protein>
<gene>
    <name evidence="1" type="ORF">NME_0247</name>
</gene>
<dbReference type="EMBL" id="AM889137">
    <property type="protein sequence ID" value="CBA03795.1"/>
    <property type="molecule type" value="Genomic_DNA"/>
</dbReference>
<evidence type="ECO:0000313" key="1">
    <source>
        <dbReference type="EMBL" id="CBA03795.1"/>
    </source>
</evidence>
<name>C6SAD6_NEIME</name>
<reference evidence="1" key="1">
    <citation type="journal article" date="2008" name="Proc. Natl. Acad. Sci. U.S.A.">
        <title>Whole-genome comparison of disease and carriage strains provides insights into virulence evolution in Neisseria meningitidis.</title>
        <authorList>
            <person name="Schoen C."/>
            <person name="Blom J."/>
            <person name="Claus H."/>
            <person name="Schramm-Glueck A."/>
            <person name="Brandt P."/>
            <person name="Mueller T."/>
            <person name="Goesmann A."/>
            <person name="Joseph B."/>
            <person name="Konietzny S."/>
            <person name="Kurzai O."/>
            <person name="Schmitt C."/>
            <person name="Friedrich T."/>
            <person name="Linke B."/>
            <person name="Vogel U."/>
            <person name="Frosch M."/>
        </authorList>
    </citation>
    <scope>NUCLEOTIDE SEQUENCE</scope>
    <source>
        <strain evidence="1">Alpha153</strain>
    </source>
</reference>